<dbReference type="PANTHER" id="PTHR14742:SF0">
    <property type="entry name" value="RIBONUCLEASE P PROTEIN SUBUNIT P21"/>
    <property type="match status" value="1"/>
</dbReference>
<evidence type="ECO:0000256" key="4">
    <source>
        <dbReference type="ARBA" id="ARBA00038402"/>
    </source>
</evidence>
<keyword evidence="2" id="KW-0479">Metal-binding</keyword>
<dbReference type="Pfam" id="PF04032">
    <property type="entry name" value="Rpr2"/>
    <property type="match status" value="1"/>
</dbReference>
<evidence type="ECO:0000256" key="3">
    <source>
        <dbReference type="ARBA" id="ARBA00022833"/>
    </source>
</evidence>
<evidence type="ECO:0000313" key="6">
    <source>
        <dbReference type="EMBL" id="RPA81190.1"/>
    </source>
</evidence>
<name>A0A3N4IAM8_ASCIM</name>
<feature type="compositionally biased region" description="Low complexity" evidence="5">
    <location>
        <begin position="131"/>
        <end position="140"/>
    </location>
</feature>
<keyword evidence="7" id="KW-1185">Reference proteome</keyword>
<evidence type="ECO:0000256" key="2">
    <source>
        <dbReference type="ARBA" id="ARBA00022723"/>
    </source>
</evidence>
<feature type="compositionally biased region" description="Gly residues" evidence="5">
    <location>
        <begin position="141"/>
        <end position="157"/>
    </location>
</feature>
<dbReference type="PANTHER" id="PTHR14742">
    <property type="entry name" value="RIBONUCLEASE P SUBUNIT P21"/>
    <property type="match status" value="1"/>
</dbReference>
<evidence type="ECO:0000256" key="1">
    <source>
        <dbReference type="ARBA" id="ARBA00022694"/>
    </source>
</evidence>
<reference evidence="6 7" key="1">
    <citation type="journal article" date="2018" name="Nat. Ecol. Evol.">
        <title>Pezizomycetes genomes reveal the molecular basis of ectomycorrhizal truffle lifestyle.</title>
        <authorList>
            <person name="Murat C."/>
            <person name="Payen T."/>
            <person name="Noel B."/>
            <person name="Kuo A."/>
            <person name="Morin E."/>
            <person name="Chen J."/>
            <person name="Kohler A."/>
            <person name="Krizsan K."/>
            <person name="Balestrini R."/>
            <person name="Da Silva C."/>
            <person name="Montanini B."/>
            <person name="Hainaut M."/>
            <person name="Levati E."/>
            <person name="Barry K.W."/>
            <person name="Belfiori B."/>
            <person name="Cichocki N."/>
            <person name="Clum A."/>
            <person name="Dockter R.B."/>
            <person name="Fauchery L."/>
            <person name="Guy J."/>
            <person name="Iotti M."/>
            <person name="Le Tacon F."/>
            <person name="Lindquist E.A."/>
            <person name="Lipzen A."/>
            <person name="Malagnac F."/>
            <person name="Mello A."/>
            <person name="Molinier V."/>
            <person name="Miyauchi S."/>
            <person name="Poulain J."/>
            <person name="Riccioni C."/>
            <person name="Rubini A."/>
            <person name="Sitrit Y."/>
            <person name="Splivallo R."/>
            <person name="Traeger S."/>
            <person name="Wang M."/>
            <person name="Zifcakova L."/>
            <person name="Wipf D."/>
            <person name="Zambonelli A."/>
            <person name="Paolocci F."/>
            <person name="Nowrousian M."/>
            <person name="Ottonello S."/>
            <person name="Baldrian P."/>
            <person name="Spatafora J.W."/>
            <person name="Henrissat B."/>
            <person name="Nagy L.G."/>
            <person name="Aury J.M."/>
            <person name="Wincker P."/>
            <person name="Grigoriev I.V."/>
            <person name="Bonfante P."/>
            <person name="Martin F.M."/>
        </authorList>
    </citation>
    <scope>NUCLEOTIDE SEQUENCE [LARGE SCALE GENOMIC DNA]</scope>
    <source>
        <strain evidence="6 7">RN42</strain>
    </source>
</reference>
<feature type="compositionally biased region" description="Polar residues" evidence="5">
    <location>
        <begin position="182"/>
        <end position="194"/>
    </location>
</feature>
<proteinExistence type="inferred from homology"/>
<dbReference type="AlphaFoldDB" id="A0A3N4IAM8"/>
<dbReference type="GO" id="GO:0008033">
    <property type="term" value="P:tRNA processing"/>
    <property type="evidence" value="ECO:0007669"/>
    <property type="project" value="UniProtKB-KW"/>
</dbReference>
<dbReference type="EMBL" id="ML119681">
    <property type="protein sequence ID" value="RPA81190.1"/>
    <property type="molecule type" value="Genomic_DNA"/>
</dbReference>
<protein>
    <submittedName>
        <fullName evidence="6">Rpr2-domain-containing protein</fullName>
    </submittedName>
</protein>
<dbReference type="Gene3D" id="6.20.50.20">
    <property type="match status" value="1"/>
</dbReference>
<keyword evidence="1" id="KW-0819">tRNA processing</keyword>
<feature type="compositionally biased region" description="Low complexity" evidence="5">
    <location>
        <begin position="164"/>
        <end position="181"/>
    </location>
</feature>
<dbReference type="OrthoDB" id="128536at2759"/>
<evidence type="ECO:0000313" key="7">
    <source>
        <dbReference type="Proteomes" id="UP000275078"/>
    </source>
</evidence>
<accession>A0A3N4IAM8</accession>
<dbReference type="STRING" id="1160509.A0A3N4IAM8"/>
<dbReference type="GO" id="GO:0046872">
    <property type="term" value="F:metal ion binding"/>
    <property type="evidence" value="ECO:0007669"/>
    <property type="project" value="UniProtKB-KW"/>
</dbReference>
<gene>
    <name evidence="6" type="ORF">BJ508DRAFT_414862</name>
</gene>
<dbReference type="GO" id="GO:0005655">
    <property type="term" value="C:nucleolar ribonuclease P complex"/>
    <property type="evidence" value="ECO:0007669"/>
    <property type="project" value="TreeGrafter"/>
</dbReference>
<comment type="similarity">
    <text evidence="4">Belongs to the eukaryotic/archaeal RNase P protein component 4 family.</text>
</comment>
<dbReference type="Proteomes" id="UP000275078">
    <property type="component" value="Unassembled WGS sequence"/>
</dbReference>
<sequence>MGKAKTQKGPPIPRQPMSRINFLLQAAHLLHHTPVHKLSNHYISTAKSVAKKTQVRLDPAAKRTICKRCDSLMMPGEGARYKIENKSKGGKKKWADVLVVECEACGAAKRFPVGKDENYVLWSQRPEILEGNTGTTSTQGQGQGQASGQGQNNTGGKGKGKGKGNAATTGKATTGDAAQAGNAPNNKSGTSTGDANRAKKATVVAKVEETEDTEMKDAEAPAPSEAATIRIQNDLSS</sequence>
<keyword evidence="3" id="KW-0862">Zinc</keyword>
<organism evidence="6 7">
    <name type="scientific">Ascobolus immersus RN42</name>
    <dbReference type="NCBI Taxonomy" id="1160509"/>
    <lineage>
        <taxon>Eukaryota</taxon>
        <taxon>Fungi</taxon>
        <taxon>Dikarya</taxon>
        <taxon>Ascomycota</taxon>
        <taxon>Pezizomycotina</taxon>
        <taxon>Pezizomycetes</taxon>
        <taxon>Pezizales</taxon>
        <taxon>Ascobolaceae</taxon>
        <taxon>Ascobolus</taxon>
    </lineage>
</organism>
<evidence type="ECO:0000256" key="5">
    <source>
        <dbReference type="SAM" id="MobiDB-lite"/>
    </source>
</evidence>
<dbReference type="InterPro" id="IPR007175">
    <property type="entry name" value="Rpr2/Snm1/Rpp21"/>
</dbReference>
<feature type="region of interest" description="Disordered" evidence="5">
    <location>
        <begin position="130"/>
        <end position="237"/>
    </location>
</feature>